<dbReference type="Pfam" id="PF00037">
    <property type="entry name" value="Fer4"/>
    <property type="match status" value="1"/>
</dbReference>
<dbReference type="SFLD" id="SFLDG01118">
    <property type="entry name" value="activating_enzymes__group_2"/>
    <property type="match status" value="1"/>
</dbReference>
<dbReference type="PANTHER" id="PTHR30352:SF4">
    <property type="entry name" value="PYRUVATE FORMATE-LYASE 2-ACTIVATING ENZYME"/>
    <property type="match status" value="1"/>
</dbReference>
<dbReference type="PIRSF" id="PIRSF000371">
    <property type="entry name" value="PFL_act_enz"/>
    <property type="match status" value="1"/>
</dbReference>
<dbReference type="PROSITE" id="PS01087">
    <property type="entry name" value="RADICAL_ACTIVATING"/>
    <property type="match status" value="1"/>
</dbReference>
<name>A0ABS9MEZ7_9FIRM</name>
<dbReference type="Gene3D" id="3.20.20.70">
    <property type="entry name" value="Aldolase class I"/>
    <property type="match status" value="1"/>
</dbReference>
<feature type="domain" description="4Fe-4S ferredoxin-type" evidence="10">
    <location>
        <begin position="44"/>
        <end position="73"/>
    </location>
</feature>
<dbReference type="InterPro" id="IPR034457">
    <property type="entry name" value="Organic_radical-activating"/>
</dbReference>
<dbReference type="SFLD" id="SFLDG01066">
    <property type="entry name" value="organic_radical-activating_enz"/>
    <property type="match status" value="1"/>
</dbReference>
<organism evidence="12 13">
    <name type="scientific">Intestinimonas massiliensis</name>
    <name type="common">ex Afouda et al. 2020</name>
    <dbReference type="NCBI Taxonomy" id="1673721"/>
    <lineage>
        <taxon>Bacteria</taxon>
        <taxon>Bacillati</taxon>
        <taxon>Bacillota</taxon>
        <taxon>Clostridia</taxon>
        <taxon>Eubacteriales</taxon>
        <taxon>Intestinimonas</taxon>
    </lineage>
</organism>
<keyword evidence="3" id="KW-0004">4Fe-4S</keyword>
<feature type="domain" description="Radical SAM core" evidence="11">
    <location>
        <begin position="13"/>
        <end position="292"/>
    </location>
</feature>
<gene>
    <name evidence="12" type="ORF">L0P79_18565</name>
</gene>
<dbReference type="SUPFAM" id="SSF102114">
    <property type="entry name" value="Radical SAM enzymes"/>
    <property type="match status" value="1"/>
</dbReference>
<dbReference type="InterPro" id="IPR007197">
    <property type="entry name" value="rSAM"/>
</dbReference>
<dbReference type="PROSITE" id="PS00198">
    <property type="entry name" value="4FE4S_FER_1"/>
    <property type="match status" value="1"/>
</dbReference>
<evidence type="ECO:0000256" key="6">
    <source>
        <dbReference type="ARBA" id="ARBA00023002"/>
    </source>
</evidence>
<dbReference type="InterPro" id="IPR017896">
    <property type="entry name" value="4Fe4S_Fe-S-bd"/>
</dbReference>
<dbReference type="InterPro" id="IPR017900">
    <property type="entry name" value="4Fe4S_Fe_S_CS"/>
</dbReference>
<comment type="caution">
    <text evidence="12">The sequence shown here is derived from an EMBL/GenBank/DDBJ whole genome shotgun (WGS) entry which is preliminary data.</text>
</comment>
<dbReference type="PROSITE" id="PS51379">
    <property type="entry name" value="4FE4S_FER_2"/>
    <property type="match status" value="2"/>
</dbReference>
<evidence type="ECO:0000256" key="1">
    <source>
        <dbReference type="ARBA" id="ARBA00001966"/>
    </source>
</evidence>
<proteinExistence type="inferred from homology"/>
<dbReference type="InterPro" id="IPR013785">
    <property type="entry name" value="Aldolase_TIM"/>
</dbReference>
<dbReference type="RefSeq" id="WP_238075249.1">
    <property type="nucleotide sequence ID" value="NZ_JAKNJB010000056.1"/>
</dbReference>
<dbReference type="SFLD" id="SFLDS00029">
    <property type="entry name" value="Radical_SAM"/>
    <property type="match status" value="1"/>
</dbReference>
<evidence type="ECO:0000256" key="2">
    <source>
        <dbReference type="ARBA" id="ARBA00009777"/>
    </source>
</evidence>
<dbReference type="PANTHER" id="PTHR30352">
    <property type="entry name" value="PYRUVATE FORMATE-LYASE-ACTIVATING ENZYME"/>
    <property type="match status" value="1"/>
</dbReference>
<dbReference type="Proteomes" id="UP001200313">
    <property type="component" value="Unassembled WGS sequence"/>
</dbReference>
<dbReference type="NCBIfam" id="TIGR02494">
    <property type="entry name" value="PFLE_PFLC"/>
    <property type="match status" value="1"/>
</dbReference>
<evidence type="ECO:0000256" key="3">
    <source>
        <dbReference type="ARBA" id="ARBA00022485"/>
    </source>
</evidence>
<dbReference type="SUPFAM" id="SSF54862">
    <property type="entry name" value="4Fe-4S ferredoxins"/>
    <property type="match status" value="1"/>
</dbReference>
<sequence length="300" mass="34299">MLNLFNIQRFSLHDGPGVRTTVFLKGCGMQCKWCHNPESIDGQTQLVFDENACINCGHCIDVCTTGAIEIVGGKHFISKKLCNKCENCVQNCPTKAMFFFGYKLENEELLKRLMNDTVLYETSGGGVTFSGGEPLLQSKNLLPVLEELRSKNIHTAIDTSLYVPWKNIKDCLSYTDLFLVDFKISDEQEHYNHTGVSNKQIKWNLRKLSEQAKIWIRIPIIPGINDGSKNIEKTARDLRKLGGNISKIQLLPYHNFGMKKYQLLHIPYFNYKVPDNTFMKEIQKKYLAMGIKAEYTELVD</sequence>
<feature type="domain" description="4Fe-4S ferredoxin-type" evidence="10">
    <location>
        <begin position="74"/>
        <end position="102"/>
    </location>
</feature>
<evidence type="ECO:0000256" key="9">
    <source>
        <dbReference type="ARBA" id="ARBA00047365"/>
    </source>
</evidence>
<keyword evidence="5" id="KW-0479">Metal-binding</keyword>
<dbReference type="InterPro" id="IPR058240">
    <property type="entry name" value="rSAM_sf"/>
</dbReference>
<keyword evidence="4" id="KW-0949">S-adenosyl-L-methionine</keyword>
<keyword evidence="7" id="KW-0408">Iron</keyword>
<keyword evidence="6" id="KW-0560">Oxidoreductase</keyword>
<dbReference type="InterPro" id="IPR012839">
    <property type="entry name" value="Organic_radical_activase"/>
</dbReference>
<dbReference type="PROSITE" id="PS51918">
    <property type="entry name" value="RADICAL_SAM"/>
    <property type="match status" value="1"/>
</dbReference>
<evidence type="ECO:0000313" key="12">
    <source>
        <dbReference type="EMBL" id="MCG4529041.1"/>
    </source>
</evidence>
<evidence type="ECO:0000256" key="7">
    <source>
        <dbReference type="ARBA" id="ARBA00023004"/>
    </source>
</evidence>
<evidence type="ECO:0000259" key="11">
    <source>
        <dbReference type="PROSITE" id="PS51918"/>
    </source>
</evidence>
<dbReference type="InterPro" id="IPR040074">
    <property type="entry name" value="BssD/PflA/YjjW"/>
</dbReference>
<dbReference type="Pfam" id="PF04055">
    <property type="entry name" value="Radical_SAM"/>
    <property type="match status" value="1"/>
</dbReference>
<evidence type="ECO:0000256" key="5">
    <source>
        <dbReference type="ARBA" id="ARBA00022723"/>
    </source>
</evidence>
<comment type="catalytic activity">
    <reaction evidence="9">
        <text>glycyl-[protein] + reduced [flavodoxin] + S-adenosyl-L-methionine = glycin-2-yl radical-[protein] + semiquinone [flavodoxin] + 5'-deoxyadenosine + L-methionine + H(+)</text>
        <dbReference type="Rhea" id="RHEA:61976"/>
        <dbReference type="Rhea" id="RHEA-COMP:10622"/>
        <dbReference type="Rhea" id="RHEA-COMP:14480"/>
        <dbReference type="Rhea" id="RHEA-COMP:15993"/>
        <dbReference type="Rhea" id="RHEA-COMP:15994"/>
        <dbReference type="ChEBI" id="CHEBI:15378"/>
        <dbReference type="ChEBI" id="CHEBI:17319"/>
        <dbReference type="ChEBI" id="CHEBI:29947"/>
        <dbReference type="ChEBI" id="CHEBI:32722"/>
        <dbReference type="ChEBI" id="CHEBI:57618"/>
        <dbReference type="ChEBI" id="CHEBI:57844"/>
        <dbReference type="ChEBI" id="CHEBI:59789"/>
        <dbReference type="ChEBI" id="CHEBI:140311"/>
    </reaction>
</comment>
<comment type="cofactor">
    <cofactor evidence="1">
        <name>[4Fe-4S] cluster</name>
        <dbReference type="ChEBI" id="CHEBI:49883"/>
    </cofactor>
</comment>
<reference evidence="12 13" key="1">
    <citation type="submission" date="2022-01" db="EMBL/GenBank/DDBJ databases">
        <title>Collection of gut derived symbiotic bacterial strains cultured from healthy donors.</title>
        <authorList>
            <person name="Lin H."/>
            <person name="Kohout C."/>
            <person name="Waligurski E."/>
            <person name="Pamer E.G."/>
        </authorList>
    </citation>
    <scope>NUCLEOTIDE SEQUENCE [LARGE SCALE GENOMIC DNA]</scope>
    <source>
        <strain evidence="12 13">DFI.3.7</strain>
    </source>
</reference>
<dbReference type="InterPro" id="IPR001989">
    <property type="entry name" value="Radical_activat_CS"/>
</dbReference>
<evidence type="ECO:0000256" key="4">
    <source>
        <dbReference type="ARBA" id="ARBA00022691"/>
    </source>
</evidence>
<dbReference type="Gene3D" id="3.30.70.20">
    <property type="match status" value="1"/>
</dbReference>
<evidence type="ECO:0000256" key="8">
    <source>
        <dbReference type="ARBA" id="ARBA00023014"/>
    </source>
</evidence>
<protein>
    <submittedName>
        <fullName evidence="12">Glycyl-radical enzyme activating protein</fullName>
    </submittedName>
</protein>
<evidence type="ECO:0000259" key="10">
    <source>
        <dbReference type="PROSITE" id="PS51379"/>
    </source>
</evidence>
<keyword evidence="8" id="KW-0411">Iron-sulfur</keyword>
<evidence type="ECO:0000313" key="13">
    <source>
        <dbReference type="Proteomes" id="UP001200313"/>
    </source>
</evidence>
<comment type="similarity">
    <text evidence="2">Belongs to the organic radical-activating enzymes family.</text>
</comment>
<accession>A0ABS9MEZ7</accession>
<dbReference type="EMBL" id="JAKNJB010000056">
    <property type="protein sequence ID" value="MCG4529041.1"/>
    <property type="molecule type" value="Genomic_DNA"/>
</dbReference>
<keyword evidence="13" id="KW-1185">Reference proteome</keyword>